<feature type="transmembrane region" description="Helical" evidence="2">
    <location>
        <begin position="148"/>
        <end position="165"/>
    </location>
</feature>
<protein>
    <submittedName>
        <fullName evidence="4">GHKL domain-containing protein</fullName>
    </submittedName>
</protein>
<keyword evidence="2" id="KW-0812">Transmembrane</keyword>
<accession>A0A9D2U0G0</accession>
<dbReference type="PANTHER" id="PTHR40448:SF1">
    <property type="entry name" value="TWO-COMPONENT SENSOR HISTIDINE KINASE"/>
    <property type="match status" value="1"/>
</dbReference>
<organism evidence="4 5">
    <name type="scientific">Candidatus Eisenbergiella stercorigallinarum</name>
    <dbReference type="NCBI Taxonomy" id="2838557"/>
    <lineage>
        <taxon>Bacteria</taxon>
        <taxon>Bacillati</taxon>
        <taxon>Bacillota</taxon>
        <taxon>Clostridia</taxon>
        <taxon>Lachnospirales</taxon>
        <taxon>Lachnospiraceae</taxon>
        <taxon>Eisenbergiella</taxon>
    </lineage>
</organism>
<dbReference type="Proteomes" id="UP000823851">
    <property type="component" value="Unassembled WGS sequence"/>
</dbReference>
<keyword evidence="2" id="KW-1133">Transmembrane helix</keyword>
<dbReference type="PANTHER" id="PTHR40448">
    <property type="entry name" value="TWO-COMPONENT SENSOR HISTIDINE KINASE"/>
    <property type="match status" value="1"/>
</dbReference>
<feature type="transmembrane region" description="Helical" evidence="2">
    <location>
        <begin position="105"/>
        <end position="128"/>
    </location>
</feature>
<evidence type="ECO:0000256" key="1">
    <source>
        <dbReference type="SAM" id="Coils"/>
    </source>
</evidence>
<feature type="transmembrane region" description="Helical" evidence="2">
    <location>
        <begin position="40"/>
        <end position="64"/>
    </location>
</feature>
<dbReference type="Gene3D" id="3.30.565.10">
    <property type="entry name" value="Histidine kinase-like ATPase, C-terminal domain"/>
    <property type="match status" value="1"/>
</dbReference>
<reference evidence="4" key="1">
    <citation type="journal article" date="2021" name="PeerJ">
        <title>Extensive microbial diversity within the chicken gut microbiome revealed by metagenomics and culture.</title>
        <authorList>
            <person name="Gilroy R."/>
            <person name="Ravi A."/>
            <person name="Getino M."/>
            <person name="Pursley I."/>
            <person name="Horton D.L."/>
            <person name="Alikhan N.F."/>
            <person name="Baker D."/>
            <person name="Gharbi K."/>
            <person name="Hall N."/>
            <person name="Watson M."/>
            <person name="Adriaenssens E.M."/>
            <person name="Foster-Nyarko E."/>
            <person name="Jarju S."/>
            <person name="Secka A."/>
            <person name="Antonio M."/>
            <person name="Oren A."/>
            <person name="Chaudhuri R.R."/>
            <person name="La Ragione R."/>
            <person name="Hildebrand F."/>
            <person name="Pallen M.J."/>
        </authorList>
    </citation>
    <scope>NUCLEOTIDE SEQUENCE</scope>
    <source>
        <strain evidence="4">ChiHjej8B7-25341</strain>
    </source>
</reference>
<proteinExistence type="predicted"/>
<feature type="transmembrane region" description="Helical" evidence="2">
    <location>
        <begin position="185"/>
        <end position="205"/>
    </location>
</feature>
<dbReference type="Pfam" id="PF14501">
    <property type="entry name" value="HATPase_c_5"/>
    <property type="match status" value="1"/>
</dbReference>
<feature type="transmembrane region" description="Helical" evidence="2">
    <location>
        <begin position="6"/>
        <end position="28"/>
    </location>
</feature>
<reference evidence="4" key="2">
    <citation type="submission" date="2021-04" db="EMBL/GenBank/DDBJ databases">
        <authorList>
            <person name="Gilroy R."/>
        </authorList>
    </citation>
    <scope>NUCLEOTIDE SEQUENCE</scope>
    <source>
        <strain evidence="4">ChiHjej8B7-25341</strain>
    </source>
</reference>
<dbReference type="GO" id="GO:0042802">
    <property type="term" value="F:identical protein binding"/>
    <property type="evidence" value="ECO:0007669"/>
    <property type="project" value="TreeGrafter"/>
</dbReference>
<evidence type="ECO:0000256" key="2">
    <source>
        <dbReference type="SAM" id="Phobius"/>
    </source>
</evidence>
<evidence type="ECO:0000259" key="3">
    <source>
        <dbReference type="Pfam" id="PF14501"/>
    </source>
</evidence>
<dbReference type="AlphaFoldDB" id="A0A9D2U0G0"/>
<gene>
    <name evidence="4" type="ORF">H9912_09705</name>
</gene>
<feature type="transmembrane region" description="Helical" evidence="2">
    <location>
        <begin position="76"/>
        <end position="93"/>
    </location>
</feature>
<dbReference type="InterPro" id="IPR032834">
    <property type="entry name" value="NatK-like_C"/>
</dbReference>
<feature type="transmembrane region" description="Helical" evidence="2">
    <location>
        <begin position="211"/>
        <end position="235"/>
    </location>
</feature>
<keyword evidence="1" id="KW-0175">Coiled coil</keyword>
<keyword evidence="2" id="KW-0472">Membrane</keyword>
<sequence>MSALEYALQFYGFLIQTVPVALLWYVPFPSESLRISGKRSFALLMGTLIAFALGFTALCGFLKAEGRGLEEFMRSAANFYMGIALLTEAGLFFKNVKTGPEQKMLPVILLVHYAAILFTICSILTGLMHPGADPADGSQIIYGWRSCLIYSLLSLLTVPPLFFFLKGSVRFACRMMERKTAKRGCIYFTGALLLFCAAIYGLSFTEYRNNFYGLGLSIVLFAFLATDCILYIMFFHEMRMEVKTRELEKELRLLNSRYRQINSSIEEARRARHDIRHHLNLISVLNREGDRKGLEDYLARYEAVFQRQEERYFCGYPALDSILKYYVQKAEESGIHVKTNIASMKEDPGVDVVDLTVLVGNLLENAVMGCLSLDQKEERRLEISVRKADATLLLLVKNSCGKQERESESFENYKAFPSTKHAQGDGYGLRSIHTIAEKYGGSAEFRAWDGTFTARVVLNL</sequence>
<dbReference type="SUPFAM" id="SSF55874">
    <property type="entry name" value="ATPase domain of HSP90 chaperone/DNA topoisomerase II/histidine kinase"/>
    <property type="match status" value="1"/>
</dbReference>
<evidence type="ECO:0000313" key="4">
    <source>
        <dbReference type="EMBL" id="HJD32202.1"/>
    </source>
</evidence>
<feature type="coiled-coil region" evidence="1">
    <location>
        <begin position="244"/>
        <end position="271"/>
    </location>
</feature>
<dbReference type="EMBL" id="DWUW01000275">
    <property type="protein sequence ID" value="HJD32202.1"/>
    <property type="molecule type" value="Genomic_DNA"/>
</dbReference>
<comment type="caution">
    <text evidence="4">The sequence shown here is derived from an EMBL/GenBank/DDBJ whole genome shotgun (WGS) entry which is preliminary data.</text>
</comment>
<evidence type="ECO:0000313" key="5">
    <source>
        <dbReference type="Proteomes" id="UP000823851"/>
    </source>
</evidence>
<feature type="domain" description="Sensor histidine kinase NatK-like C-terminal" evidence="3">
    <location>
        <begin position="351"/>
        <end position="458"/>
    </location>
</feature>
<dbReference type="InterPro" id="IPR036890">
    <property type="entry name" value="HATPase_C_sf"/>
</dbReference>
<name>A0A9D2U0G0_9FIRM</name>